<accession>A0A1X7JDU0</accession>
<keyword evidence="8" id="KW-1185">Reference proteome</keyword>
<dbReference type="Proteomes" id="UP000193228">
    <property type="component" value="Unassembled WGS sequence"/>
</dbReference>
<evidence type="ECO:0000256" key="4">
    <source>
        <dbReference type="ARBA" id="ARBA00023136"/>
    </source>
</evidence>
<evidence type="ECO:0000256" key="3">
    <source>
        <dbReference type="ARBA" id="ARBA00022989"/>
    </source>
</evidence>
<feature type="transmembrane region" description="Helical" evidence="5">
    <location>
        <begin position="289"/>
        <end position="318"/>
    </location>
</feature>
<proteinExistence type="predicted"/>
<dbReference type="PANTHER" id="PTHR37422">
    <property type="entry name" value="TEICHURONIC ACID BIOSYNTHESIS PROTEIN TUAE"/>
    <property type="match status" value="1"/>
</dbReference>
<feature type="transmembrane region" description="Helical" evidence="5">
    <location>
        <begin position="179"/>
        <end position="198"/>
    </location>
</feature>
<dbReference type="Pfam" id="PF04932">
    <property type="entry name" value="Wzy_C"/>
    <property type="match status" value="1"/>
</dbReference>
<feature type="transmembrane region" description="Helical" evidence="5">
    <location>
        <begin position="330"/>
        <end position="352"/>
    </location>
</feature>
<feature type="transmembrane region" description="Helical" evidence="5">
    <location>
        <begin position="47"/>
        <end position="67"/>
    </location>
</feature>
<dbReference type="InterPro" id="IPR051533">
    <property type="entry name" value="WaaL-like"/>
</dbReference>
<evidence type="ECO:0000256" key="1">
    <source>
        <dbReference type="ARBA" id="ARBA00004141"/>
    </source>
</evidence>
<dbReference type="RefSeq" id="WP_085481627.1">
    <property type="nucleotide sequence ID" value="NZ_FXAT01000002.1"/>
</dbReference>
<keyword evidence="3 5" id="KW-1133">Transmembrane helix</keyword>
<feature type="transmembrane region" description="Helical" evidence="5">
    <location>
        <begin position="455"/>
        <end position="474"/>
    </location>
</feature>
<dbReference type="STRING" id="1515439.SAMN06265784_102497"/>
<keyword evidence="2 5" id="KW-0812">Transmembrane</keyword>
<feature type="transmembrane region" description="Helical" evidence="5">
    <location>
        <begin position="155"/>
        <end position="173"/>
    </location>
</feature>
<evidence type="ECO:0000259" key="6">
    <source>
        <dbReference type="Pfam" id="PF04932"/>
    </source>
</evidence>
<gene>
    <name evidence="7" type="ORF">SAMN06265784_102497</name>
</gene>
<dbReference type="EMBL" id="FXAT01000002">
    <property type="protein sequence ID" value="SMG26145.1"/>
    <property type="molecule type" value="Genomic_DNA"/>
</dbReference>
<keyword evidence="7" id="KW-0436">Ligase</keyword>
<name>A0A1X7JDU0_9BURK</name>
<dbReference type="GO" id="GO:0016020">
    <property type="term" value="C:membrane"/>
    <property type="evidence" value="ECO:0007669"/>
    <property type="project" value="UniProtKB-SubCell"/>
</dbReference>
<feature type="transmembrane region" description="Helical" evidence="5">
    <location>
        <begin position="210"/>
        <end position="232"/>
    </location>
</feature>
<evidence type="ECO:0000313" key="8">
    <source>
        <dbReference type="Proteomes" id="UP000193228"/>
    </source>
</evidence>
<dbReference type="AlphaFoldDB" id="A0A1X7JDU0"/>
<sequence length="515" mass="55739">MSRMLVTPSSAQVRLPMPARASAAAEPARAAKFAAAKPVAGVRAQGLRHPLRLPLLLFGATLALILLHQGHLAEYLFPLGAFAVALVLYLRSPAHYLGFVCWLFFLAPEVRRLADFANGSFNQQSLIMIAPLAAVALTGLTLLKHMSKLGQRRAAPLVLIVAALLYAFVIGFAQVGPGAAIYALITWLYPVMVAFYLVVTWRHYPDYHRVLLKTFIYGGLLMSVYGLVEFVAPMPWDAFWLIASKMASEGHPVPFGMRVSSTMNSSGPFAVTLMAILLMSFAARGKMRIVLGCVGVPVLLFTSVRSAWGGFAVALVYLFLMLNGRNRLRLLAGAIGLAVMATPLMMIDQIAAPVIARFDTMQNIGQDTSYQARTEFYKTFFSSALSNIAGEGLGTTGLGTKLSDNSAAPAMLDFDSGLMEVPFVMGWPGTLLYVSGVLMMLWRAFRASRQRPGDLLANAGVGVAVSIVTMMVFVNTLTSVSGMFFFICATLPVISLRYAREGRDTSRMVPSRNAG</sequence>
<evidence type="ECO:0000256" key="2">
    <source>
        <dbReference type="ARBA" id="ARBA00022692"/>
    </source>
</evidence>
<organism evidence="7 8">
    <name type="scientific">Paraburkholderia susongensis</name>
    <dbReference type="NCBI Taxonomy" id="1515439"/>
    <lineage>
        <taxon>Bacteria</taxon>
        <taxon>Pseudomonadati</taxon>
        <taxon>Pseudomonadota</taxon>
        <taxon>Betaproteobacteria</taxon>
        <taxon>Burkholderiales</taxon>
        <taxon>Burkholderiaceae</taxon>
        <taxon>Paraburkholderia</taxon>
    </lineage>
</organism>
<comment type="subcellular location">
    <subcellularLocation>
        <location evidence="1">Membrane</location>
        <topology evidence="1">Multi-pass membrane protein</topology>
    </subcellularLocation>
</comment>
<reference evidence="8" key="1">
    <citation type="submission" date="2017-04" db="EMBL/GenBank/DDBJ databases">
        <authorList>
            <person name="Varghese N."/>
            <person name="Submissions S."/>
        </authorList>
    </citation>
    <scope>NUCLEOTIDE SEQUENCE [LARGE SCALE GENOMIC DNA]</scope>
    <source>
        <strain evidence="8">LMG 29540</strain>
    </source>
</reference>
<evidence type="ECO:0000256" key="5">
    <source>
        <dbReference type="SAM" id="Phobius"/>
    </source>
</evidence>
<feature type="domain" description="O-antigen ligase-related" evidence="6">
    <location>
        <begin position="298"/>
        <end position="434"/>
    </location>
</feature>
<dbReference type="GO" id="GO:0016874">
    <property type="term" value="F:ligase activity"/>
    <property type="evidence" value="ECO:0007669"/>
    <property type="project" value="UniProtKB-KW"/>
</dbReference>
<evidence type="ECO:0000313" key="7">
    <source>
        <dbReference type="EMBL" id="SMG26145.1"/>
    </source>
</evidence>
<dbReference type="InterPro" id="IPR007016">
    <property type="entry name" value="O-antigen_ligase-rel_domated"/>
</dbReference>
<feature type="transmembrane region" description="Helical" evidence="5">
    <location>
        <begin position="125"/>
        <end position="143"/>
    </location>
</feature>
<feature type="transmembrane region" description="Helical" evidence="5">
    <location>
        <begin position="421"/>
        <end position="443"/>
    </location>
</feature>
<dbReference type="OrthoDB" id="7295126at2"/>
<protein>
    <submittedName>
        <fullName evidence="7">O-Antigen ligase</fullName>
    </submittedName>
</protein>
<feature type="transmembrane region" description="Helical" evidence="5">
    <location>
        <begin position="480"/>
        <end position="499"/>
    </location>
</feature>
<feature type="transmembrane region" description="Helical" evidence="5">
    <location>
        <begin position="79"/>
        <end position="105"/>
    </location>
</feature>
<dbReference type="PANTHER" id="PTHR37422:SF23">
    <property type="entry name" value="TEICHURONIC ACID BIOSYNTHESIS PROTEIN TUAE"/>
    <property type="match status" value="1"/>
</dbReference>
<keyword evidence="4 5" id="KW-0472">Membrane</keyword>